<comment type="subunit">
    <text evidence="2 4">Homodimer.</text>
</comment>
<comment type="caution">
    <text evidence="5">The sequence shown here is derived from an EMBL/GenBank/DDBJ whole genome shotgun (WGS) entry which is preliminary data.</text>
</comment>
<evidence type="ECO:0000256" key="2">
    <source>
        <dbReference type="ARBA" id="ARBA00011738"/>
    </source>
</evidence>
<feature type="chain" id="PRO_5041776313" description="Dirigent protein" evidence="4">
    <location>
        <begin position="29"/>
        <end position="200"/>
    </location>
</feature>
<organism evidence="5 6">
    <name type="scientific">Lolium multiflorum</name>
    <name type="common">Italian ryegrass</name>
    <name type="synonym">Lolium perenne subsp. multiflorum</name>
    <dbReference type="NCBI Taxonomy" id="4521"/>
    <lineage>
        <taxon>Eukaryota</taxon>
        <taxon>Viridiplantae</taxon>
        <taxon>Streptophyta</taxon>
        <taxon>Embryophyta</taxon>
        <taxon>Tracheophyta</taxon>
        <taxon>Spermatophyta</taxon>
        <taxon>Magnoliopsida</taxon>
        <taxon>Liliopsida</taxon>
        <taxon>Poales</taxon>
        <taxon>Poaceae</taxon>
        <taxon>BOP clade</taxon>
        <taxon>Pooideae</taxon>
        <taxon>Poodae</taxon>
        <taxon>Poeae</taxon>
        <taxon>Poeae Chloroplast Group 2 (Poeae type)</taxon>
        <taxon>Loliodinae</taxon>
        <taxon>Loliinae</taxon>
        <taxon>Lolium</taxon>
    </lineage>
</organism>
<keyword evidence="6" id="KW-1185">Reference proteome</keyword>
<dbReference type="PANTHER" id="PTHR21495">
    <property type="entry name" value="NUCLEOPORIN-RELATED"/>
    <property type="match status" value="1"/>
</dbReference>
<comment type="function">
    <text evidence="4">Dirigent proteins impart stereoselectivity on the phenoxy radical-coupling reaction, yielding optically active lignans from two molecules of coniferyl alcohol in the biosynthesis of lignans, flavonolignans, and alkaloids and thus plays a central role in plant secondary metabolism.</text>
</comment>
<reference evidence="5" key="1">
    <citation type="submission" date="2023-07" db="EMBL/GenBank/DDBJ databases">
        <title>A chromosome-level genome assembly of Lolium multiflorum.</title>
        <authorList>
            <person name="Chen Y."/>
            <person name="Copetti D."/>
            <person name="Kolliker R."/>
            <person name="Studer B."/>
        </authorList>
    </citation>
    <scope>NUCLEOTIDE SEQUENCE</scope>
    <source>
        <strain evidence="5">02402/16</strain>
        <tissue evidence="5">Leaf</tissue>
    </source>
</reference>
<sequence>MASSVPKQRLVVVAAAAVALALFLAAVADDAEEIHLHMYMHNIYGPPGQRAVLITKGTGPMNPSLPPAQFFGDTYAFDDLLTQNRSESSKHVGRAQGTAMLASMRQPVYLVDMVMLLTGGEYDGSTIVVEGRHDASQEERELAIVGGTGDFRTASGYVRCTTAREEKKFTVYELFVNATIPGDDSEPEYRPVVTRRIPPS</sequence>
<feature type="signal peptide" evidence="4">
    <location>
        <begin position="1"/>
        <end position="28"/>
    </location>
</feature>
<comment type="subcellular location">
    <subcellularLocation>
        <location evidence="4">Secreted</location>
        <location evidence="4">Extracellular space</location>
        <location evidence="4">Apoplast</location>
    </subcellularLocation>
</comment>
<comment type="similarity">
    <text evidence="1 4">Belongs to the plant dirigent protein family.</text>
</comment>
<dbReference type="Gene3D" id="2.40.480.10">
    <property type="entry name" value="Allene oxide cyclase-like"/>
    <property type="match status" value="1"/>
</dbReference>
<dbReference type="InterPro" id="IPR004265">
    <property type="entry name" value="Dirigent"/>
</dbReference>
<dbReference type="Proteomes" id="UP001231189">
    <property type="component" value="Unassembled WGS sequence"/>
</dbReference>
<accession>A0AAD8TI53</accession>
<keyword evidence="3 4" id="KW-0964">Secreted</keyword>
<gene>
    <name evidence="5" type="ORF">QYE76_043135</name>
</gene>
<evidence type="ECO:0000313" key="6">
    <source>
        <dbReference type="Proteomes" id="UP001231189"/>
    </source>
</evidence>
<dbReference type="AlphaFoldDB" id="A0AAD8TI53"/>
<keyword evidence="4" id="KW-0732">Signal</keyword>
<evidence type="ECO:0000256" key="1">
    <source>
        <dbReference type="ARBA" id="ARBA00010746"/>
    </source>
</evidence>
<name>A0AAD8TI53_LOLMU</name>
<protein>
    <recommendedName>
        <fullName evidence="4">Dirigent protein</fullName>
    </recommendedName>
</protein>
<dbReference type="InterPro" id="IPR044859">
    <property type="entry name" value="Allene_oxi_cyc_Dirigent"/>
</dbReference>
<dbReference type="GO" id="GO:0048046">
    <property type="term" value="C:apoplast"/>
    <property type="evidence" value="ECO:0007669"/>
    <property type="project" value="UniProtKB-SubCell"/>
</dbReference>
<dbReference type="Pfam" id="PF03018">
    <property type="entry name" value="Dirigent"/>
    <property type="match status" value="1"/>
</dbReference>
<evidence type="ECO:0000256" key="4">
    <source>
        <dbReference type="RuleBase" id="RU363099"/>
    </source>
</evidence>
<evidence type="ECO:0000256" key="3">
    <source>
        <dbReference type="ARBA" id="ARBA00022525"/>
    </source>
</evidence>
<proteinExistence type="inferred from homology"/>
<keyword evidence="4" id="KW-0052">Apoplast</keyword>
<dbReference type="GO" id="GO:0009699">
    <property type="term" value="P:phenylpropanoid biosynthetic process"/>
    <property type="evidence" value="ECO:0007669"/>
    <property type="project" value="UniProtKB-ARBA"/>
</dbReference>
<evidence type="ECO:0000313" key="5">
    <source>
        <dbReference type="EMBL" id="KAK1682287.1"/>
    </source>
</evidence>
<dbReference type="EMBL" id="JAUUTY010000002">
    <property type="protein sequence ID" value="KAK1682287.1"/>
    <property type="molecule type" value="Genomic_DNA"/>
</dbReference>